<dbReference type="Pfam" id="PF07435">
    <property type="entry name" value="YycH"/>
    <property type="match status" value="1"/>
</dbReference>
<dbReference type="AlphaFoldDB" id="A0A9X4KMW2"/>
<comment type="caution">
    <text evidence="2">The sequence shown here is derived from an EMBL/GenBank/DDBJ whole genome shotgun (WGS) entry which is preliminary data.</text>
</comment>
<evidence type="ECO:0000259" key="1">
    <source>
        <dbReference type="Pfam" id="PF07435"/>
    </source>
</evidence>
<accession>A0A9X4KMW2</accession>
<reference evidence="2 3" key="1">
    <citation type="submission" date="2022-10" db="EMBL/GenBank/DDBJ databases">
        <title>Comparative genomic analysis of Cohnella hashimotonis sp. nov., isolated from the International Space Station.</title>
        <authorList>
            <person name="Simpson A."/>
            <person name="Venkateswaran K."/>
        </authorList>
    </citation>
    <scope>NUCLEOTIDE SEQUENCE [LARGE SCALE GENOMIC DNA]</scope>
    <source>
        <strain evidence="2 3">DSM 18997</strain>
    </source>
</reference>
<dbReference type="InterPro" id="IPR042274">
    <property type="entry name" value="YycH/YycI_2"/>
</dbReference>
<dbReference type="Gene3D" id="3.30.310.160">
    <property type="entry name" value="YycH protein, domain 2"/>
    <property type="match status" value="1"/>
</dbReference>
<feature type="domain" description="Regulatory protein YycH" evidence="1">
    <location>
        <begin position="4"/>
        <end position="421"/>
    </location>
</feature>
<dbReference type="RefSeq" id="WP_277568912.1">
    <property type="nucleotide sequence ID" value="NZ_JAPDHZ010000008.1"/>
</dbReference>
<gene>
    <name evidence="2" type="ORF">OMP38_33630</name>
</gene>
<name>A0A9X4KMW2_9BACL</name>
<proteinExistence type="predicted"/>
<evidence type="ECO:0000313" key="3">
    <source>
        <dbReference type="Proteomes" id="UP001153387"/>
    </source>
</evidence>
<dbReference type="Proteomes" id="UP001153387">
    <property type="component" value="Unassembled WGS sequence"/>
</dbReference>
<sequence length="431" mass="48316">MIDKVKSVALALLVVLSLVQSYFLAYSMPNLETQVKTEQDYVKTEELGPEEKVENLIFPESLVIHMGQDKHTVFYPQDTFYGMVLDKLSSREFKGFQRAEASAIDWEQVRKQDEGIEIRFGRDIPFSMLQRAFKGIDGEALLAEGAVDRIWIFARPDSGVVRSFFLDADGTQVYEAAQVDLTAQDVEQSVGFGQYWKPFSYWANGVYVPDQSLALSRVAVSFTKYTADQMQRNLFNDPTTTRMIQDSQDGAQIYRDTKRGLKIEQGGGWLSYKDPVARAEGRDDPAENITSAVQFVNQHGGWNGAFRLTQAPGSDESNDADPSIRFQQYYGDVPLLSEGEFRFGYMQLAVQQGVVSSYERSLLVLGDKVGKAQPYSLISGNQLLVKIRQAAGGQQVESLFPAYRTTLAQDKLVLEPVWAIRTSSGEVRFAS</sequence>
<dbReference type="InterPro" id="IPR009996">
    <property type="entry name" value="YycH"/>
</dbReference>
<organism evidence="2 3">
    <name type="scientific">Cohnella ginsengisoli</name>
    <dbReference type="NCBI Taxonomy" id="425004"/>
    <lineage>
        <taxon>Bacteria</taxon>
        <taxon>Bacillati</taxon>
        <taxon>Bacillota</taxon>
        <taxon>Bacilli</taxon>
        <taxon>Bacillales</taxon>
        <taxon>Paenibacillaceae</taxon>
        <taxon>Cohnella</taxon>
    </lineage>
</organism>
<evidence type="ECO:0000313" key="2">
    <source>
        <dbReference type="EMBL" id="MDG0795222.1"/>
    </source>
</evidence>
<keyword evidence="3" id="KW-1185">Reference proteome</keyword>
<protein>
    <submittedName>
        <fullName evidence="2">YycH family regulatory protein</fullName>
    </submittedName>
</protein>
<dbReference type="EMBL" id="JAPDHZ010000008">
    <property type="protein sequence ID" value="MDG0795222.1"/>
    <property type="molecule type" value="Genomic_DNA"/>
</dbReference>
<dbReference type="CDD" id="cd15787">
    <property type="entry name" value="YycH_N"/>
    <property type="match status" value="1"/>
</dbReference>